<dbReference type="InterPro" id="IPR010982">
    <property type="entry name" value="Lambda_DNA-bd_dom_sf"/>
</dbReference>
<dbReference type="AlphaFoldDB" id="A0A443VR17"/>
<dbReference type="GO" id="GO:0003700">
    <property type="term" value="F:DNA-binding transcription factor activity"/>
    <property type="evidence" value="ECO:0007669"/>
    <property type="project" value="TreeGrafter"/>
</dbReference>
<dbReference type="GO" id="GO:0000976">
    <property type="term" value="F:transcription cis-regulatory region binding"/>
    <property type="evidence" value="ECO:0007669"/>
    <property type="project" value="TreeGrafter"/>
</dbReference>
<protein>
    <submittedName>
        <fullName evidence="3">LacI family transcriptional regulator</fullName>
    </submittedName>
    <submittedName>
        <fullName evidence="4">Putative transcriptional regulator</fullName>
    </submittedName>
</protein>
<reference evidence="2" key="4">
    <citation type="submission" date="2020-11" db="EMBL/GenBank/DDBJ databases">
        <authorList>
            <consortium name="NCBI Pathogen Detection Project"/>
        </authorList>
    </citation>
    <scope>NUCLEOTIDE SEQUENCE</scope>
    <source>
        <strain evidence="2">MISC063</strain>
    </source>
</reference>
<dbReference type="GeneID" id="57429481"/>
<proteinExistence type="predicted"/>
<dbReference type="EMBL" id="DACSEA010000021">
    <property type="protein sequence ID" value="HAT1607775.1"/>
    <property type="molecule type" value="Genomic_DNA"/>
</dbReference>
<reference evidence="2" key="2">
    <citation type="journal article" date="2018" name="Genome Biol.">
        <title>SKESA: strategic k-mer extension for scrupulous assemblies.</title>
        <authorList>
            <person name="Souvorov A."/>
            <person name="Agarwala R."/>
            <person name="Lipman D.J."/>
        </authorList>
    </citation>
    <scope>NUCLEOTIDE SEQUENCE</scope>
    <source>
        <strain evidence="2">MISC063</strain>
    </source>
</reference>
<reference evidence="3 6" key="3">
    <citation type="submission" date="2018-06" db="EMBL/GenBank/DDBJ databases">
        <title>Carbapenemase-producing Enterobacteriaceae present in wastewater treatment plant effluent and nearby surface waters in the US.</title>
        <authorList>
            <person name="Mathys D.A."/>
            <person name="Mollenkopf D.F."/>
            <person name="Feicht S.M."/>
            <person name="Adams R.J."/>
            <person name="Albers A.L."/>
            <person name="Stuever D.M."/>
            <person name="Daniels J.B."/>
            <person name="Wittum T.E."/>
        </authorList>
    </citation>
    <scope>NUCLEOTIDE SEQUENCE [LARGE SCALE GENOMIC DNA]</scope>
    <source>
        <strain evidence="3 6">GEO_47_Down_B</strain>
    </source>
</reference>
<sequence>MAKFTQKQIAAQSGLSLATIDRALHHRGQVHPQTLHRIQQALADLELLQKSGLAQGRTIYFDVIMHTPERFSELVREALSSQLASFNPFRIQLRFHCYEDISEREMNALLKKCALSSHGVILKAMNSPSLVSTIDALLKRRVPVVTIVTDIPSSARLRYIGMDNVDAGKAAAFLMSKWLGADSTQIAAVTGSNDFIGERERIAGFISGIEQFAPRNSINVVAGGLGIDHQMYACLCQYLDAHPHTEAVYTVGGGNAGIIRAFAERNRRIKTFIGHDFDRENRALMQAGKIDALIEHNLQLDAQTAFRSLLAFHGFIPEGDSLKPYSRINIITRFNMYT</sequence>
<gene>
    <name evidence="3" type="ORF">DN603_08100</name>
    <name evidence="2" type="ORF">I8Y23_004121</name>
    <name evidence="4" type="ORF">SAMEA2273876_00022</name>
</gene>
<evidence type="ECO:0000313" key="5">
    <source>
        <dbReference type="Proteomes" id="UP000078124"/>
    </source>
</evidence>
<dbReference type="GO" id="GO:0055085">
    <property type="term" value="P:transmembrane transport"/>
    <property type="evidence" value="ECO:0007669"/>
    <property type="project" value="UniProtKB-ARBA"/>
</dbReference>
<dbReference type="PANTHER" id="PTHR30146">
    <property type="entry name" value="LACI-RELATED TRANSCRIPTIONAL REPRESSOR"/>
    <property type="match status" value="1"/>
</dbReference>
<dbReference type="InterPro" id="IPR028082">
    <property type="entry name" value="Peripla_BP_I"/>
</dbReference>
<dbReference type="EMBL" id="QKOX01000006">
    <property type="protein sequence ID" value="RWT24183.1"/>
    <property type="molecule type" value="Genomic_DNA"/>
</dbReference>
<accession>A0A443VR17</accession>
<evidence type="ECO:0000313" key="2">
    <source>
        <dbReference type="EMBL" id="HAT1607775.1"/>
    </source>
</evidence>
<organism evidence="3 6">
    <name type="scientific">Raoultella planticola</name>
    <name type="common">Klebsiella planticola</name>
    <dbReference type="NCBI Taxonomy" id="575"/>
    <lineage>
        <taxon>Bacteria</taxon>
        <taxon>Pseudomonadati</taxon>
        <taxon>Pseudomonadota</taxon>
        <taxon>Gammaproteobacteria</taxon>
        <taxon>Enterobacterales</taxon>
        <taxon>Enterobacteriaceae</taxon>
        <taxon>Klebsiella/Raoultella group</taxon>
        <taxon>Raoultella</taxon>
    </lineage>
</organism>
<dbReference type="Gene3D" id="3.40.50.2300">
    <property type="match status" value="2"/>
</dbReference>
<evidence type="ECO:0000313" key="4">
    <source>
        <dbReference type="EMBL" id="SAP38541.1"/>
    </source>
</evidence>
<evidence type="ECO:0000259" key="1">
    <source>
        <dbReference type="Pfam" id="PF13407"/>
    </source>
</evidence>
<dbReference type="EMBL" id="FLAC01000001">
    <property type="protein sequence ID" value="SAP38541.1"/>
    <property type="molecule type" value="Genomic_DNA"/>
</dbReference>
<dbReference type="CDD" id="cd06307">
    <property type="entry name" value="PBP1_sugar_binding"/>
    <property type="match status" value="1"/>
</dbReference>
<name>A0A443VR17_RAOPL</name>
<dbReference type="Proteomes" id="UP000288843">
    <property type="component" value="Unassembled WGS sequence"/>
</dbReference>
<comment type="caution">
    <text evidence="3">The sequence shown here is derived from an EMBL/GenBank/DDBJ whole genome shotgun (WGS) entry which is preliminary data.</text>
</comment>
<dbReference type="SUPFAM" id="SSF53822">
    <property type="entry name" value="Periplasmic binding protein-like I"/>
    <property type="match status" value="1"/>
</dbReference>
<dbReference type="Gene3D" id="1.10.260.40">
    <property type="entry name" value="lambda repressor-like DNA-binding domains"/>
    <property type="match status" value="1"/>
</dbReference>
<dbReference type="RefSeq" id="WP_032688827.1">
    <property type="nucleotide sequence ID" value="NZ_ABZSJN020000112.1"/>
</dbReference>
<feature type="domain" description="Periplasmic binding protein" evidence="1">
    <location>
        <begin position="118"/>
        <end position="309"/>
    </location>
</feature>
<dbReference type="Proteomes" id="UP000078124">
    <property type="component" value="Unassembled WGS sequence"/>
</dbReference>
<dbReference type="InterPro" id="IPR025997">
    <property type="entry name" value="SBP_2_dom"/>
</dbReference>
<dbReference type="Proteomes" id="UP000864422">
    <property type="component" value="Unassembled WGS sequence"/>
</dbReference>
<dbReference type="SUPFAM" id="SSF47413">
    <property type="entry name" value="lambda repressor-like DNA-binding domains"/>
    <property type="match status" value="1"/>
</dbReference>
<evidence type="ECO:0000313" key="6">
    <source>
        <dbReference type="Proteomes" id="UP000288843"/>
    </source>
</evidence>
<evidence type="ECO:0000313" key="3">
    <source>
        <dbReference type="EMBL" id="RWT24183.1"/>
    </source>
</evidence>
<dbReference type="PANTHER" id="PTHR30146:SF152">
    <property type="entry name" value="TRANSCRIPTIONAL REGULATORY PROTEIN"/>
    <property type="match status" value="1"/>
</dbReference>
<reference evidence="4 5" key="1">
    <citation type="submission" date="2016-05" db="EMBL/GenBank/DDBJ databases">
        <authorList>
            <consortium name="Pathogen Informatics"/>
        </authorList>
    </citation>
    <scope>NUCLEOTIDE SEQUENCE [LARGE SCALE GENOMIC DNA]</scope>
    <source>
        <strain evidence="4 5">2880STDY5682802</strain>
    </source>
</reference>
<dbReference type="Pfam" id="PF13407">
    <property type="entry name" value="Peripla_BP_4"/>
    <property type="match status" value="1"/>
</dbReference>